<dbReference type="OrthoDB" id="5596698at2"/>
<feature type="transmembrane region" description="Helical" evidence="1">
    <location>
        <begin position="126"/>
        <end position="142"/>
    </location>
</feature>
<name>A0A2K8KXK1_MARES</name>
<proteinExistence type="predicted"/>
<feature type="transmembrane region" description="Helical" evidence="1">
    <location>
        <begin position="392"/>
        <end position="412"/>
    </location>
</feature>
<feature type="transmembrane region" description="Helical" evidence="1">
    <location>
        <begin position="21"/>
        <end position="45"/>
    </location>
</feature>
<reference evidence="2 3" key="1">
    <citation type="submission" date="2016-12" db="EMBL/GenBank/DDBJ databases">
        <title>Isolation and genomic insights into novel planktonic Zetaproteobacteria from stratified waters of the Chesapeake Bay.</title>
        <authorList>
            <person name="McAllister S.M."/>
            <person name="Kato S."/>
            <person name="Chan C.S."/>
            <person name="Chiu B.K."/>
            <person name="Field E.K."/>
        </authorList>
    </citation>
    <scope>NUCLEOTIDE SEQUENCE [LARGE SCALE GENOMIC DNA]</scope>
    <source>
        <strain evidence="2 3">CP-5</strain>
    </source>
</reference>
<sequence>MGEYKPDKTSGAMSFKSCLKVSSAGLNDFALVFILVCLSGNMFFLADGRDAILYTVFALMLMLAIALRSSTIHKRFLLVAIVFTIIFVGQAISLSLIPVITIAGFFMKLVIAYGVLRLVADFPKTFVYVMAFVSVVSFLFYIPERILSLFNVDPRHLFLPLSEFMNVTVSGANERIHIGIYNFQTGENASRNAAFFWEPGAFAGYLILAVVFLSICKERFTSVVTKSFLSLFTIALLTTQSTMGIVVLPFALLLFIELRFSTPISKRNSMIVILTAGFLLIAFAISASKLDFVGEKIVRLYSMGVNQDAGWQASRFGAMIFDAAYIQVHPLTGWGQNMETQFQLNEDMDRFALGNGMTGFVRQMGLLGMGVFLYASWLGFRSCRQAKGKTSLIVFVVLLALNGEYFLLYPLFMSLMFLGLGKSGREPVLRNGYA</sequence>
<feature type="transmembrane region" description="Helical" evidence="1">
    <location>
        <begin position="360"/>
        <end position="380"/>
    </location>
</feature>
<dbReference type="Proteomes" id="UP000231701">
    <property type="component" value="Chromosome"/>
</dbReference>
<keyword evidence="1" id="KW-0472">Membrane</keyword>
<evidence type="ECO:0000256" key="1">
    <source>
        <dbReference type="SAM" id="Phobius"/>
    </source>
</evidence>
<accession>A0A2K8KXK1</accession>
<evidence type="ECO:0000313" key="2">
    <source>
        <dbReference type="EMBL" id="ATX79658.1"/>
    </source>
</evidence>
<keyword evidence="1" id="KW-1133">Transmembrane helix</keyword>
<gene>
    <name evidence="2" type="ORF">Ga0123461_1239</name>
</gene>
<feature type="transmembrane region" description="Helical" evidence="1">
    <location>
        <begin position="51"/>
        <end position="69"/>
    </location>
</feature>
<dbReference type="KEGG" id="maes:Ga0123461_1239"/>
<dbReference type="AlphaFoldDB" id="A0A2K8KXK1"/>
<protein>
    <recommendedName>
        <fullName evidence="4">O-antigen ligase like membrane protein</fullName>
    </recommendedName>
</protein>
<organism evidence="2 3">
    <name type="scientific">Mariprofundus aestuarium</name>
    <dbReference type="NCBI Taxonomy" id="1921086"/>
    <lineage>
        <taxon>Bacteria</taxon>
        <taxon>Pseudomonadati</taxon>
        <taxon>Pseudomonadota</taxon>
        <taxon>Candidatius Mariprofundia</taxon>
        <taxon>Mariprofundales</taxon>
        <taxon>Mariprofundaceae</taxon>
        <taxon>Mariprofundus</taxon>
    </lineage>
</organism>
<keyword evidence="1" id="KW-0812">Transmembrane</keyword>
<feature type="transmembrane region" description="Helical" evidence="1">
    <location>
        <begin position="227"/>
        <end position="256"/>
    </location>
</feature>
<evidence type="ECO:0008006" key="4">
    <source>
        <dbReference type="Google" id="ProtNLM"/>
    </source>
</evidence>
<keyword evidence="3" id="KW-1185">Reference proteome</keyword>
<dbReference type="EMBL" id="CP018799">
    <property type="protein sequence ID" value="ATX79658.1"/>
    <property type="molecule type" value="Genomic_DNA"/>
</dbReference>
<evidence type="ECO:0000313" key="3">
    <source>
        <dbReference type="Proteomes" id="UP000231701"/>
    </source>
</evidence>
<feature type="transmembrane region" description="Helical" evidence="1">
    <location>
        <begin position="268"/>
        <end position="287"/>
    </location>
</feature>
<feature type="transmembrane region" description="Helical" evidence="1">
    <location>
        <begin position="195"/>
        <end position="215"/>
    </location>
</feature>
<feature type="transmembrane region" description="Helical" evidence="1">
    <location>
        <begin position="76"/>
        <end position="106"/>
    </location>
</feature>